<feature type="compositionally biased region" description="Low complexity" evidence="1">
    <location>
        <begin position="108"/>
        <end position="133"/>
    </location>
</feature>
<feature type="region of interest" description="Disordered" evidence="1">
    <location>
        <begin position="1"/>
        <end position="150"/>
    </location>
</feature>
<feature type="region of interest" description="Disordered" evidence="1">
    <location>
        <begin position="199"/>
        <end position="264"/>
    </location>
</feature>
<proteinExistence type="predicted"/>
<dbReference type="Proteomes" id="UP000051952">
    <property type="component" value="Unassembled WGS sequence"/>
</dbReference>
<evidence type="ECO:0000256" key="1">
    <source>
        <dbReference type="SAM" id="MobiDB-lite"/>
    </source>
</evidence>
<dbReference type="EMBL" id="CYKH01000638">
    <property type="protein sequence ID" value="CUG08342.1"/>
    <property type="molecule type" value="Genomic_DNA"/>
</dbReference>
<dbReference type="AlphaFoldDB" id="A0A0S4IY02"/>
<dbReference type="Gene3D" id="2.30.29.30">
    <property type="entry name" value="Pleckstrin-homology domain (PH domain)/Phosphotyrosine-binding domain (PTB)"/>
    <property type="match status" value="1"/>
</dbReference>
<sequence length="476" mass="50196">MSDWETPSPRDDSPRSPRSSSPKPLQRETPSPRRSAAAAPLDASTQSGDKPKSLIQEIATVAPASSPTIEAKSPSPHTGVAAAASSPNEAKPLGESSPPTATAPPPTTAATAASPTATPAAPAASTSSEKASSPSPPQSPRGVGQVGGRLEGNCVQCGEEMGKMLGSMSSDGPLHNECIVKYRLTHVERCAHCRSTVAAAASSPNEAKPLGESSPPTATAPPPTTAATAASPTATPAAPAASTSSEKASSPSPPQSPRGVGQVGGRLEGNCVQCGEEMGKMLGSMSSDGPLHNECIVKYRLTHVERCAHCDRRLQGQRMAIAGNKLHPECVANYKAKIPFVKRSKTGLLKKFSIGRSGGLFSGSKNWKERFFSLDPKANTLNFYENEATMKQGKSASGVILLEKKLTRLVTRPMRKHHPEASNVSREFVLIFKEKGIEQRLLCQTATWEEHEAWCDVLHDYICTVDAVEDGVEIVR</sequence>
<evidence type="ECO:0000313" key="4">
    <source>
        <dbReference type="Proteomes" id="UP000051952"/>
    </source>
</evidence>
<keyword evidence="4" id="KW-1185">Reference proteome</keyword>
<dbReference type="InterPro" id="IPR001849">
    <property type="entry name" value="PH_domain"/>
</dbReference>
<name>A0A0S4IY02_BODSA</name>
<keyword evidence="3" id="KW-0808">Transferase</keyword>
<dbReference type="Pfam" id="PF00169">
    <property type="entry name" value="PH"/>
    <property type="match status" value="1"/>
</dbReference>
<feature type="compositionally biased region" description="Low complexity" evidence="1">
    <location>
        <begin position="225"/>
        <end position="250"/>
    </location>
</feature>
<dbReference type="PROSITE" id="PS50003">
    <property type="entry name" value="PH_DOMAIN"/>
    <property type="match status" value="1"/>
</dbReference>
<feature type="domain" description="PH" evidence="2">
    <location>
        <begin position="342"/>
        <end position="463"/>
    </location>
</feature>
<organism evidence="3 4">
    <name type="scientific">Bodo saltans</name>
    <name type="common">Flagellated protozoan</name>
    <dbReference type="NCBI Taxonomy" id="75058"/>
    <lineage>
        <taxon>Eukaryota</taxon>
        <taxon>Discoba</taxon>
        <taxon>Euglenozoa</taxon>
        <taxon>Kinetoplastea</taxon>
        <taxon>Metakinetoplastina</taxon>
        <taxon>Eubodonida</taxon>
        <taxon>Bodonidae</taxon>
        <taxon>Bodo</taxon>
    </lineage>
</organism>
<accession>A0A0S4IY02</accession>
<keyword evidence="3" id="KW-0418">Kinase</keyword>
<dbReference type="InterPro" id="IPR011993">
    <property type="entry name" value="PH-like_dom_sf"/>
</dbReference>
<dbReference type="SMART" id="SM00233">
    <property type="entry name" value="PH"/>
    <property type="match status" value="1"/>
</dbReference>
<evidence type="ECO:0000313" key="3">
    <source>
        <dbReference type="EMBL" id="CUG08342.1"/>
    </source>
</evidence>
<dbReference type="GO" id="GO:0016301">
    <property type="term" value="F:kinase activity"/>
    <property type="evidence" value="ECO:0007669"/>
    <property type="project" value="UniProtKB-KW"/>
</dbReference>
<dbReference type="SUPFAM" id="SSF50729">
    <property type="entry name" value="PH domain-like"/>
    <property type="match status" value="1"/>
</dbReference>
<protein>
    <submittedName>
        <fullName evidence="3">Phosphatidylinositol-4-phosphate 5-kinase, putative</fullName>
    </submittedName>
</protein>
<evidence type="ECO:0000259" key="2">
    <source>
        <dbReference type="PROSITE" id="PS50003"/>
    </source>
</evidence>
<reference evidence="4" key="1">
    <citation type="submission" date="2015-09" db="EMBL/GenBank/DDBJ databases">
        <authorList>
            <consortium name="Pathogen Informatics"/>
        </authorList>
    </citation>
    <scope>NUCLEOTIDE SEQUENCE [LARGE SCALE GENOMIC DNA]</scope>
    <source>
        <strain evidence="4">Lake Konstanz</strain>
    </source>
</reference>
<gene>
    <name evidence="3" type="ORF">BSAL_74035</name>
</gene>